<dbReference type="Pfam" id="PF24669">
    <property type="entry name" value="Ddi2_HDD"/>
    <property type="match status" value="1"/>
</dbReference>
<dbReference type="SUPFAM" id="SSF54236">
    <property type="entry name" value="Ubiquitin-like"/>
    <property type="match status" value="1"/>
</dbReference>
<dbReference type="SMART" id="SM00165">
    <property type="entry name" value="UBA"/>
    <property type="match status" value="1"/>
</dbReference>
<comment type="subcellular location">
    <subcellularLocation>
        <location evidence="1">Cytoplasm</location>
    </subcellularLocation>
</comment>
<dbReference type="Gene3D" id="2.40.70.10">
    <property type="entry name" value="Acid Proteases"/>
    <property type="match status" value="1"/>
</dbReference>
<dbReference type="EMBL" id="LR784404">
    <property type="protein sequence ID" value="CAB3236637.1"/>
    <property type="molecule type" value="mRNA"/>
</dbReference>
<dbReference type="Pfam" id="PF09668">
    <property type="entry name" value="Asp_protease"/>
    <property type="match status" value="1"/>
</dbReference>
<dbReference type="GO" id="GO:0006508">
    <property type="term" value="P:proteolysis"/>
    <property type="evidence" value="ECO:0007669"/>
    <property type="project" value="UniProtKB-KW"/>
</dbReference>
<dbReference type="Gene3D" id="1.10.8.10">
    <property type="entry name" value="DNA helicase RuvA subunit, C-terminal domain"/>
    <property type="match status" value="1"/>
</dbReference>
<evidence type="ECO:0000256" key="2">
    <source>
        <dbReference type="ARBA" id="ARBA00009136"/>
    </source>
</evidence>
<keyword evidence="5" id="KW-0645">Protease</keyword>
<evidence type="ECO:0000256" key="9">
    <source>
        <dbReference type="SAM" id="MobiDB-lite"/>
    </source>
</evidence>
<accession>A0A6F9DB80</accession>
<keyword evidence="8" id="KW-0653">Protein transport</keyword>
<feature type="compositionally biased region" description="Polar residues" evidence="9">
    <location>
        <begin position="362"/>
        <end position="374"/>
    </location>
</feature>
<feature type="region of interest" description="Disordered" evidence="9">
    <location>
        <begin position="95"/>
        <end position="123"/>
    </location>
</feature>
<dbReference type="Gene3D" id="3.10.20.90">
    <property type="entry name" value="Phosphatidylinositol 3-kinase Catalytic Subunit, Chain A, domain 1"/>
    <property type="match status" value="1"/>
</dbReference>
<organism evidence="11">
    <name type="scientific">Phallusia mammillata</name>
    <dbReference type="NCBI Taxonomy" id="59560"/>
    <lineage>
        <taxon>Eukaryota</taxon>
        <taxon>Metazoa</taxon>
        <taxon>Chordata</taxon>
        <taxon>Tunicata</taxon>
        <taxon>Ascidiacea</taxon>
        <taxon>Phlebobranchia</taxon>
        <taxon>Ascidiidae</taxon>
        <taxon>Phallusia</taxon>
    </lineage>
</organism>
<dbReference type="InterPro" id="IPR057273">
    <property type="entry name" value="Ddi1/2_HDD"/>
</dbReference>
<comment type="similarity">
    <text evidence="2">Belongs to the DDI1 family.</text>
</comment>
<evidence type="ECO:0000313" key="11">
    <source>
        <dbReference type="EMBL" id="CAB3236637.1"/>
    </source>
</evidence>
<reference evidence="11" key="1">
    <citation type="submission" date="2020-04" db="EMBL/GenBank/DDBJ databases">
        <authorList>
            <person name="Neveu A P."/>
        </authorList>
    </citation>
    <scope>NUCLEOTIDE SEQUENCE</scope>
    <source>
        <tissue evidence="11">Whole embryo</tissue>
    </source>
</reference>
<dbReference type="InterPro" id="IPR021109">
    <property type="entry name" value="Peptidase_aspartic_dom_sf"/>
</dbReference>
<dbReference type="SUPFAM" id="SSF50630">
    <property type="entry name" value="Acid proteases"/>
    <property type="match status" value="1"/>
</dbReference>
<dbReference type="InterPro" id="IPR019103">
    <property type="entry name" value="Peptidase_aspartic_DDI1-type"/>
</dbReference>
<dbReference type="InterPro" id="IPR033882">
    <property type="entry name" value="DDI1_N"/>
</dbReference>
<name>A0A6F9DB80_9ASCI</name>
<dbReference type="PROSITE" id="PS50030">
    <property type="entry name" value="UBA"/>
    <property type="match status" value="1"/>
</dbReference>
<evidence type="ECO:0000256" key="4">
    <source>
        <dbReference type="ARBA" id="ARBA00022490"/>
    </source>
</evidence>
<dbReference type="InterPro" id="IPR003903">
    <property type="entry name" value="UIM_dom"/>
</dbReference>
<feature type="region of interest" description="Disordered" evidence="9">
    <location>
        <begin position="399"/>
        <end position="422"/>
    </location>
</feature>
<keyword evidence="3" id="KW-0813">Transport</keyword>
<evidence type="ECO:0000256" key="7">
    <source>
        <dbReference type="ARBA" id="ARBA00022801"/>
    </source>
</evidence>
<feature type="domain" description="UBA" evidence="10">
    <location>
        <begin position="423"/>
        <end position="462"/>
    </location>
</feature>
<protein>
    <submittedName>
        <fullName evidence="11">Protein DDI1 homolog 2-like</fullName>
    </submittedName>
</protein>
<sequence length="466" mass="52045">MLVNVYAPSVDIHFSLDVGSDLTLEDFKIMCSPECSINPKDMKIFLNSQHLADDKKTLKAYNIATHDMLLIQQGVPSSSLPNLFPSGPTPAKLPNLDFSSIKVPGTSSQHTAPPPPTRASPQLDLQNPHTLREFLMNNPHDLALLKERNPAFAESIENGDFTKITEQLQKIREANEKDAQEKIRLLNSDPMDLEVQQKIAEEIERKNIEENMNMAIEEAPESFGQVVMLWINLKVNGHYVKAFVDTGAQMTIMSKNCAQRCNIMRLVDKRWAGIAKGVGTQKILGRIHMAQIQIENVFLQCSFSVLENQPMDVLLGLDMLRRHICVIDLRESTLTIGTTKTQTKFLSENELPSHGRLHDPNNPEQSQEASTSNGNEEEEIQKALMESAAEAMKPETSNLNLVHSSGEPPHEQPGPQNNFSPAVFNDKVRQLLDMGFKRSQAETELSRVNGDLQQAISNLLSRAANK</sequence>
<keyword evidence="4" id="KW-0963">Cytoplasm</keyword>
<evidence type="ECO:0000256" key="5">
    <source>
        <dbReference type="ARBA" id="ARBA00022670"/>
    </source>
</evidence>
<evidence type="ECO:0000256" key="8">
    <source>
        <dbReference type="ARBA" id="ARBA00022927"/>
    </source>
</evidence>
<evidence type="ECO:0000259" key="10">
    <source>
        <dbReference type="PROSITE" id="PS50030"/>
    </source>
</evidence>
<evidence type="ECO:0000256" key="1">
    <source>
        <dbReference type="ARBA" id="ARBA00004496"/>
    </source>
</evidence>
<dbReference type="GO" id="GO:0015031">
    <property type="term" value="P:protein transport"/>
    <property type="evidence" value="ECO:0007669"/>
    <property type="project" value="UniProtKB-KW"/>
</dbReference>
<dbReference type="CDD" id="cd05479">
    <property type="entry name" value="RP_DDI"/>
    <property type="match status" value="1"/>
</dbReference>
<dbReference type="CDD" id="cd01796">
    <property type="entry name" value="Ubl_Ddi1_like"/>
    <property type="match status" value="1"/>
</dbReference>
<keyword evidence="6" id="KW-0064">Aspartyl protease</keyword>
<dbReference type="SUPFAM" id="SSF46934">
    <property type="entry name" value="UBA-like"/>
    <property type="match status" value="1"/>
</dbReference>
<feature type="compositionally biased region" description="Basic and acidic residues" evidence="9">
    <location>
        <begin position="351"/>
        <end position="361"/>
    </location>
</feature>
<dbReference type="FunFam" id="2.40.70.10:FF:000005">
    <property type="entry name" value="DNA damage inducible 1 homolog 2"/>
    <property type="match status" value="1"/>
</dbReference>
<dbReference type="PANTHER" id="PTHR15397:SF3">
    <property type="entry name" value="DNA DAMAGE INDUCIBLE 1 HOMOLOG 2"/>
    <property type="match status" value="1"/>
</dbReference>
<dbReference type="PROSITE" id="PS50330">
    <property type="entry name" value="UIM"/>
    <property type="match status" value="1"/>
</dbReference>
<keyword evidence="7" id="KW-0378">Hydrolase</keyword>
<dbReference type="InterPro" id="IPR015940">
    <property type="entry name" value="UBA"/>
</dbReference>
<dbReference type="GO" id="GO:0004190">
    <property type="term" value="F:aspartic-type endopeptidase activity"/>
    <property type="evidence" value="ECO:0007669"/>
    <property type="project" value="UniProtKB-KW"/>
</dbReference>
<gene>
    <name evidence="11" type="primary">Ddi2</name>
</gene>
<dbReference type="AlphaFoldDB" id="A0A6F9DB80"/>
<dbReference type="GO" id="GO:0005737">
    <property type="term" value="C:cytoplasm"/>
    <property type="evidence" value="ECO:0007669"/>
    <property type="project" value="UniProtKB-SubCell"/>
</dbReference>
<dbReference type="InterPro" id="IPR009060">
    <property type="entry name" value="UBA-like_sf"/>
</dbReference>
<dbReference type="PANTHER" id="PTHR15397">
    <property type="entry name" value="SODIUM-GLUCOSE COTRANSPORTER REGULATORY PROTEIN -RELATED"/>
    <property type="match status" value="1"/>
</dbReference>
<dbReference type="InterPro" id="IPR029071">
    <property type="entry name" value="Ubiquitin-like_domsf"/>
</dbReference>
<feature type="region of interest" description="Disordered" evidence="9">
    <location>
        <begin position="345"/>
        <end position="379"/>
    </location>
</feature>
<evidence type="ECO:0000256" key="6">
    <source>
        <dbReference type="ARBA" id="ARBA00022750"/>
    </source>
</evidence>
<proteinExistence type="evidence at transcript level"/>
<evidence type="ECO:0000256" key="3">
    <source>
        <dbReference type="ARBA" id="ARBA00022448"/>
    </source>
</evidence>